<name>A0A2G5PJD2_MYCCE</name>
<evidence type="ECO:0008006" key="3">
    <source>
        <dbReference type="Google" id="ProtNLM"/>
    </source>
</evidence>
<dbReference type="EMBL" id="PDKV01000020">
    <property type="protein sequence ID" value="PIB78084.1"/>
    <property type="molecule type" value="Genomic_DNA"/>
</dbReference>
<sequence length="67" mass="8277">MRCGIGCRRAPTFRLPRINAYLMRWVRKKYRRFRARGAFQQAWRRVTTQHPRFFAHWAWATAVPKVW</sequence>
<gene>
    <name evidence="1" type="ORF">CQY23_15925</name>
</gene>
<evidence type="ECO:0000313" key="1">
    <source>
        <dbReference type="EMBL" id="PIB78084.1"/>
    </source>
</evidence>
<dbReference type="AlphaFoldDB" id="A0A2G5PJD2"/>
<organism evidence="1 2">
    <name type="scientific">Mycobacterium celatum</name>
    <dbReference type="NCBI Taxonomy" id="28045"/>
    <lineage>
        <taxon>Bacteria</taxon>
        <taxon>Bacillati</taxon>
        <taxon>Actinomycetota</taxon>
        <taxon>Actinomycetes</taxon>
        <taxon>Mycobacteriales</taxon>
        <taxon>Mycobacteriaceae</taxon>
        <taxon>Mycobacterium</taxon>
    </lineage>
</organism>
<evidence type="ECO:0000313" key="2">
    <source>
        <dbReference type="Proteomes" id="UP000230971"/>
    </source>
</evidence>
<comment type="caution">
    <text evidence="1">The sequence shown here is derived from an EMBL/GenBank/DDBJ whole genome shotgun (WGS) entry which is preliminary data.</text>
</comment>
<reference evidence="1 2" key="1">
    <citation type="journal article" date="2017" name="Infect. Genet. Evol.">
        <title>The new phylogeny of the genus Mycobacterium: The old and the news.</title>
        <authorList>
            <person name="Tortoli E."/>
            <person name="Fedrizzi T."/>
            <person name="Meehan C.J."/>
            <person name="Trovato A."/>
            <person name="Grottola A."/>
            <person name="Giacobazzi E."/>
            <person name="Serpini G.F."/>
            <person name="Tagliazucchi S."/>
            <person name="Fabio A."/>
            <person name="Bettua C."/>
            <person name="Bertorelli R."/>
            <person name="Frascaro F."/>
            <person name="De Sanctis V."/>
            <person name="Pecorari M."/>
            <person name="Jousson O."/>
            <person name="Segata N."/>
            <person name="Cirillo D.M."/>
        </authorList>
    </citation>
    <scope>NUCLEOTIDE SEQUENCE [LARGE SCALE GENOMIC DNA]</scope>
    <source>
        <strain evidence="1 2">NCTC 12882</strain>
    </source>
</reference>
<dbReference type="OrthoDB" id="1550386at2"/>
<protein>
    <recommendedName>
        <fullName evidence="3">Group II intron maturase-specific domain-containing protein</fullName>
    </recommendedName>
</protein>
<accession>A0A2G5PJD2</accession>
<dbReference type="Proteomes" id="UP000230971">
    <property type="component" value="Unassembled WGS sequence"/>
</dbReference>
<proteinExistence type="predicted"/>